<protein>
    <recommendedName>
        <fullName evidence="5">Pyrrolo-quinoline quinone repeat domain-containing protein</fullName>
    </recommendedName>
</protein>
<feature type="signal peptide" evidence="4">
    <location>
        <begin position="1"/>
        <end position="25"/>
    </location>
</feature>
<keyword evidence="3" id="KW-0560">Oxidoreductase</keyword>
<dbReference type="PANTHER" id="PTHR32303">
    <property type="entry name" value="QUINOPROTEIN ALCOHOL DEHYDROGENASE (CYTOCHROME C)"/>
    <property type="match status" value="1"/>
</dbReference>
<dbReference type="EMBL" id="OZ019907">
    <property type="protein sequence ID" value="CAK9205875.1"/>
    <property type="molecule type" value="Genomic_DNA"/>
</dbReference>
<accession>A0ABP0TW11</accession>
<evidence type="ECO:0000256" key="3">
    <source>
        <dbReference type="ARBA" id="ARBA00023002"/>
    </source>
</evidence>
<comment type="similarity">
    <text evidence="2">Belongs to the bacterial PQQ dehydrogenase family.</text>
</comment>
<evidence type="ECO:0000313" key="6">
    <source>
        <dbReference type="EMBL" id="CAK9205875.1"/>
    </source>
</evidence>
<name>A0ABP0TW11_9BRYO</name>
<dbReference type="PANTHER" id="PTHR32303:SF10">
    <property type="entry name" value="OUTER MEMBRANE PROTEIN ASSEMBLY FACTOR BAMB"/>
    <property type="match status" value="1"/>
</dbReference>
<proteinExistence type="inferred from homology"/>
<feature type="domain" description="Pyrrolo-quinoline quinone repeat" evidence="5">
    <location>
        <begin position="429"/>
        <end position="506"/>
    </location>
</feature>
<organism evidence="6 7">
    <name type="scientific">Sphagnum troendelagicum</name>
    <dbReference type="NCBI Taxonomy" id="128251"/>
    <lineage>
        <taxon>Eukaryota</taxon>
        <taxon>Viridiplantae</taxon>
        <taxon>Streptophyta</taxon>
        <taxon>Embryophyta</taxon>
        <taxon>Bryophyta</taxon>
        <taxon>Sphagnophytina</taxon>
        <taxon>Sphagnopsida</taxon>
        <taxon>Sphagnales</taxon>
        <taxon>Sphagnaceae</taxon>
        <taxon>Sphagnum</taxon>
    </lineage>
</organism>
<dbReference type="SMART" id="SM00564">
    <property type="entry name" value="PQQ"/>
    <property type="match status" value="5"/>
</dbReference>
<evidence type="ECO:0000256" key="1">
    <source>
        <dbReference type="ARBA" id="ARBA00001931"/>
    </source>
</evidence>
<dbReference type="SUPFAM" id="SSF50998">
    <property type="entry name" value="Quinoprotein alcohol dehydrogenase-like"/>
    <property type="match status" value="1"/>
</dbReference>
<evidence type="ECO:0000259" key="5">
    <source>
        <dbReference type="Pfam" id="PF13360"/>
    </source>
</evidence>
<comment type="cofactor">
    <cofactor evidence="1">
        <name>pyrroloquinoline quinone</name>
        <dbReference type="ChEBI" id="CHEBI:58442"/>
    </cofactor>
</comment>
<keyword evidence="7" id="KW-1185">Reference proteome</keyword>
<evidence type="ECO:0000256" key="4">
    <source>
        <dbReference type="SAM" id="SignalP"/>
    </source>
</evidence>
<gene>
    <name evidence="6" type="ORF">CSSPTR1EN2_LOCUS8067</name>
</gene>
<sequence length="536" mass="58080">MEDDAMVAKTIWLLLLCFSCKVVMAFEGFDDSQWPNHGGGILNRREAHHETKINPKVVAKLTTRWRFYTGDSVTATPAVWNGVVYFPSYNGNLYAICAKTGDVIWQKNLTQITKSPVAILSRTTPVVTKDLLLVAIFGPALVIAVDPKMGDLVWSTLLDPHPLAVITTSGTAYKSSFFVGVSSLEEELGINSVDCCYFQGSFLRIDLMTGDIKWKILMLPFNHGSKKLYAGAAVWGSSPSIDIHRNLVFIGTGNLYRTPDNVTECEQNRLKEKHPIVPDPCVEADDHSESIVALDLENGTIQWSHKLGGYDTWNLYCLKPQNSNCPPIPGTDADFGEAPALHTIWDYNVHPHSRHDLAIVGQKNGFIWALDRDDGHIVWATVAGPGGAAGGANFGLAIDSQRVYTNIANVNQKNFTLLPSSQVVIGGGWVAMDIYNGTILWSTAAPNGSFAYGPVTIANGVMFAAALGTPLGTLLALEATTGKVLWQYKVNSTLAGGVSVVKGCVYMGEGITLDVERAIESVEGSLVDAFCLPSQE</sequence>
<feature type="domain" description="Pyrrolo-quinoline quinone repeat" evidence="5">
    <location>
        <begin position="63"/>
        <end position="304"/>
    </location>
</feature>
<dbReference type="InterPro" id="IPR011047">
    <property type="entry name" value="Quinoprotein_ADH-like_sf"/>
</dbReference>
<dbReference type="InterPro" id="IPR018391">
    <property type="entry name" value="PQQ_b-propeller_rpt"/>
</dbReference>
<dbReference type="Gene3D" id="2.140.10.10">
    <property type="entry name" value="Quinoprotein alcohol dehydrogenase-like superfamily"/>
    <property type="match status" value="1"/>
</dbReference>
<dbReference type="Pfam" id="PF13360">
    <property type="entry name" value="PQQ_2"/>
    <property type="match status" value="2"/>
</dbReference>
<evidence type="ECO:0000256" key="2">
    <source>
        <dbReference type="ARBA" id="ARBA00008156"/>
    </source>
</evidence>
<evidence type="ECO:0000313" key="7">
    <source>
        <dbReference type="Proteomes" id="UP001497512"/>
    </source>
</evidence>
<reference evidence="6" key="1">
    <citation type="submission" date="2024-02" db="EMBL/GenBank/DDBJ databases">
        <authorList>
            <consortium name="ELIXIR-Norway"/>
            <consortium name="Elixir Norway"/>
        </authorList>
    </citation>
    <scope>NUCLEOTIDE SEQUENCE</scope>
</reference>
<feature type="chain" id="PRO_5045470175" description="Pyrrolo-quinoline quinone repeat domain-containing protein" evidence="4">
    <location>
        <begin position="26"/>
        <end position="536"/>
    </location>
</feature>
<keyword evidence="4" id="KW-0732">Signal</keyword>
<dbReference type="Proteomes" id="UP001497512">
    <property type="component" value="Chromosome 15"/>
</dbReference>
<dbReference type="InterPro" id="IPR002372">
    <property type="entry name" value="PQQ_rpt_dom"/>
</dbReference>